<evidence type="ECO:0000256" key="3">
    <source>
        <dbReference type="ARBA" id="ARBA00023274"/>
    </source>
</evidence>
<dbReference type="GO" id="GO:0003735">
    <property type="term" value="F:structural constituent of ribosome"/>
    <property type="evidence" value="ECO:0007669"/>
    <property type="project" value="InterPro"/>
</dbReference>
<dbReference type="EMBL" id="RDFA01000006">
    <property type="protein sequence ID" value="RXK47237.1"/>
    <property type="molecule type" value="Genomic_DNA"/>
</dbReference>
<feature type="compositionally biased region" description="Basic and acidic residues" evidence="5">
    <location>
        <begin position="85"/>
        <end position="110"/>
    </location>
</feature>
<evidence type="ECO:0000256" key="4">
    <source>
        <dbReference type="HAMAP-Rule" id="MF_00512"/>
    </source>
</evidence>
<dbReference type="GO" id="GO:1990904">
    <property type="term" value="C:ribonucleoprotein complex"/>
    <property type="evidence" value="ECO:0007669"/>
    <property type="project" value="UniProtKB-KW"/>
</dbReference>
<feature type="region of interest" description="Disordered" evidence="5">
    <location>
        <begin position="74"/>
        <end position="110"/>
    </location>
</feature>
<gene>
    <name evidence="4" type="primary">rps6e</name>
    <name evidence="6" type="ORF">EAF64_15750</name>
</gene>
<name>A0A498KRM9_9EURY</name>
<keyword evidence="3 4" id="KW-0687">Ribonucleoprotein</keyword>
<protein>
    <recommendedName>
        <fullName evidence="4">Small ribosomal subunit protein eS6</fullName>
    </recommendedName>
</protein>
<comment type="similarity">
    <text evidence="1 4">Belongs to the eukaryotic ribosomal protein eS6 family.</text>
</comment>
<evidence type="ECO:0000256" key="5">
    <source>
        <dbReference type="SAM" id="MobiDB-lite"/>
    </source>
</evidence>
<dbReference type="InterPro" id="IPR001377">
    <property type="entry name" value="Ribosomal_eS6"/>
</dbReference>
<dbReference type="HAMAP" id="MF_00512">
    <property type="entry name" value="Ribosomal_eS6"/>
    <property type="match status" value="1"/>
</dbReference>
<keyword evidence="7" id="KW-1185">Reference proteome</keyword>
<dbReference type="InterPro" id="IPR018282">
    <property type="entry name" value="Ribosomal_eS6_CS"/>
</dbReference>
<accession>A0A498KRM9</accession>
<evidence type="ECO:0000313" key="7">
    <source>
        <dbReference type="Proteomes" id="UP000289691"/>
    </source>
</evidence>
<evidence type="ECO:0000256" key="2">
    <source>
        <dbReference type="ARBA" id="ARBA00022980"/>
    </source>
</evidence>
<comment type="caution">
    <text evidence="6">The sequence shown here is derived from an EMBL/GenBank/DDBJ whole genome shotgun (WGS) entry which is preliminary data.</text>
</comment>
<dbReference type="GO" id="GO:0006412">
    <property type="term" value="P:translation"/>
    <property type="evidence" value="ECO:0007669"/>
    <property type="project" value="UniProtKB-UniRule"/>
</dbReference>
<dbReference type="SMART" id="SM01405">
    <property type="entry name" value="Ribosomal_S6e"/>
    <property type="match status" value="1"/>
</dbReference>
<dbReference type="InterPro" id="IPR020924">
    <property type="entry name" value="Ribosomal_eS6_arc"/>
</dbReference>
<dbReference type="PROSITE" id="PS00578">
    <property type="entry name" value="RIBOSOMAL_S6E"/>
    <property type="match status" value="1"/>
</dbReference>
<organism evidence="6 7">
    <name type="scientific">Halorientalis pallida</name>
    <dbReference type="NCBI Taxonomy" id="2479928"/>
    <lineage>
        <taxon>Archaea</taxon>
        <taxon>Methanobacteriati</taxon>
        <taxon>Methanobacteriota</taxon>
        <taxon>Stenosarchaea group</taxon>
        <taxon>Halobacteria</taxon>
        <taxon>Halobacteriales</taxon>
        <taxon>Haloarculaceae</taxon>
        <taxon>Halorientalis</taxon>
    </lineage>
</organism>
<keyword evidence="2 4" id="KW-0689">Ribosomal protein</keyword>
<dbReference type="PANTHER" id="PTHR11502">
    <property type="entry name" value="40S RIBOSOMAL PROTEIN S6"/>
    <property type="match status" value="1"/>
</dbReference>
<dbReference type="RefSeq" id="WP_129069949.1">
    <property type="nucleotide sequence ID" value="NZ_RDFA01000006.1"/>
</dbReference>
<reference evidence="6 7" key="1">
    <citation type="submission" date="2019-01" db="EMBL/GenBank/DDBJ databases">
        <title>Halorientalis sp. F13-25 a new haloarchaeum isolated from hypersaline water.</title>
        <authorList>
            <person name="Ana D.-V."/>
            <person name="Cristina S.-P."/>
            <person name="Antonio V."/>
        </authorList>
    </citation>
    <scope>NUCLEOTIDE SEQUENCE [LARGE SCALE GENOMIC DNA]</scope>
    <source>
        <strain evidence="6 7">F13-25</strain>
    </source>
</reference>
<dbReference type="Pfam" id="PF01092">
    <property type="entry name" value="Ribosomal_S6e"/>
    <property type="match status" value="1"/>
</dbReference>
<dbReference type="OrthoDB" id="7793at2157"/>
<evidence type="ECO:0000256" key="1">
    <source>
        <dbReference type="ARBA" id="ARBA00009312"/>
    </source>
</evidence>
<dbReference type="Proteomes" id="UP000289691">
    <property type="component" value="Unassembled WGS sequence"/>
</dbReference>
<proteinExistence type="inferred from homology"/>
<dbReference type="NCBIfam" id="NF003294">
    <property type="entry name" value="PRK04290.1-3"/>
    <property type="match status" value="1"/>
</dbReference>
<dbReference type="AlphaFoldDB" id="A0A498KRM9"/>
<dbReference type="GO" id="GO:0005840">
    <property type="term" value="C:ribosome"/>
    <property type="evidence" value="ECO:0007669"/>
    <property type="project" value="UniProtKB-KW"/>
</dbReference>
<sequence length="130" mass="13835">MADFTVVVADPESGDTHQIDVDGQDANRFMGRELGEEVDGGAVGLEGYTLELTGGSDNAGRPMRPDVRGPALTSLLSDGGTGFEPTRDGERKRVTVRGREVSEEVRQINAKITERGSTDVVDLLGDGDDE</sequence>
<evidence type="ECO:0000313" key="6">
    <source>
        <dbReference type="EMBL" id="RXK47237.1"/>
    </source>
</evidence>
<feature type="region of interest" description="Disordered" evidence="5">
    <location>
        <begin position="1"/>
        <end position="21"/>
    </location>
</feature>